<proteinExistence type="inferred from homology"/>
<feature type="active site" description="Nucleophile" evidence="7">
    <location>
        <position position="411"/>
    </location>
</feature>
<evidence type="ECO:0000256" key="7">
    <source>
        <dbReference type="PROSITE-ProRule" id="PRU01023"/>
    </source>
</evidence>
<evidence type="ECO:0000256" key="8">
    <source>
        <dbReference type="SAM" id="MobiDB-lite"/>
    </source>
</evidence>
<comment type="caution">
    <text evidence="10">The sequence shown here is derived from an EMBL/GenBank/DDBJ whole genome shotgun (WGS) entry which is preliminary data.</text>
</comment>
<feature type="region of interest" description="Disordered" evidence="8">
    <location>
        <begin position="1"/>
        <end position="26"/>
    </location>
</feature>
<keyword evidence="4 7" id="KW-0949">S-adenosyl-L-methionine</keyword>
<dbReference type="Gene3D" id="1.10.940.10">
    <property type="entry name" value="NusB-like"/>
    <property type="match status" value="1"/>
</dbReference>
<evidence type="ECO:0000256" key="3">
    <source>
        <dbReference type="ARBA" id="ARBA00022679"/>
    </source>
</evidence>
<dbReference type="InterPro" id="IPR023267">
    <property type="entry name" value="RCMT"/>
</dbReference>
<dbReference type="FunFam" id="3.40.50.150:FF:000257">
    <property type="entry name" value="16S rRNA methyltransferase"/>
    <property type="match status" value="1"/>
</dbReference>
<dbReference type="GO" id="GO:0001510">
    <property type="term" value="P:RNA methylation"/>
    <property type="evidence" value="ECO:0007669"/>
    <property type="project" value="InterPro"/>
</dbReference>
<dbReference type="GO" id="GO:0008173">
    <property type="term" value="F:RNA methyltransferase activity"/>
    <property type="evidence" value="ECO:0007669"/>
    <property type="project" value="InterPro"/>
</dbReference>
<dbReference type="InterPro" id="IPR035926">
    <property type="entry name" value="NusB-like_sf"/>
</dbReference>
<dbReference type="CDD" id="cd02440">
    <property type="entry name" value="AdoMet_MTases"/>
    <property type="match status" value="1"/>
</dbReference>
<name>A0A4R4RJ60_9ACTN</name>
<feature type="binding site" evidence="7">
    <location>
        <begin position="290"/>
        <end position="296"/>
    </location>
    <ligand>
        <name>S-adenosyl-L-methionine</name>
        <dbReference type="ChEBI" id="CHEBI:59789"/>
    </ligand>
</feature>
<dbReference type="Gene3D" id="3.40.50.150">
    <property type="entry name" value="Vaccinia Virus protein VP39"/>
    <property type="match status" value="1"/>
</dbReference>
<evidence type="ECO:0000256" key="2">
    <source>
        <dbReference type="ARBA" id="ARBA00022603"/>
    </source>
</evidence>
<protein>
    <submittedName>
        <fullName evidence="10">rRNA cytosine-C5-methyltransferase</fullName>
    </submittedName>
</protein>
<keyword evidence="11" id="KW-1185">Reference proteome</keyword>
<dbReference type="GO" id="GO:0006355">
    <property type="term" value="P:regulation of DNA-templated transcription"/>
    <property type="evidence" value="ECO:0007669"/>
    <property type="project" value="InterPro"/>
</dbReference>
<dbReference type="AlphaFoldDB" id="A0A4R4RJ60"/>
<dbReference type="Pfam" id="PF01189">
    <property type="entry name" value="Methyltr_RsmB-F"/>
    <property type="match status" value="1"/>
</dbReference>
<dbReference type="PROSITE" id="PS51686">
    <property type="entry name" value="SAM_MT_RSMB_NOP"/>
    <property type="match status" value="1"/>
</dbReference>
<keyword evidence="3 7" id="KW-0808">Transferase</keyword>
<reference evidence="10 11" key="1">
    <citation type="submission" date="2019-02" db="EMBL/GenBank/DDBJ databases">
        <title>Draft genome sequences of novel Actinobacteria.</title>
        <authorList>
            <person name="Sahin N."/>
            <person name="Ay H."/>
            <person name="Saygin H."/>
        </authorList>
    </citation>
    <scope>NUCLEOTIDE SEQUENCE [LARGE SCALE GENOMIC DNA]</scope>
    <source>
        <strain evidence="10 11">KC603</strain>
    </source>
</reference>
<evidence type="ECO:0000256" key="5">
    <source>
        <dbReference type="ARBA" id="ARBA00022884"/>
    </source>
</evidence>
<dbReference type="InterPro" id="IPR029063">
    <property type="entry name" value="SAM-dependent_MTases_sf"/>
</dbReference>
<dbReference type="InterPro" id="IPR049560">
    <property type="entry name" value="MeTrfase_RsmB-F_NOP2_cat"/>
</dbReference>
<feature type="binding site" evidence="7">
    <location>
        <position position="358"/>
    </location>
    <ligand>
        <name>S-adenosyl-L-methionine</name>
        <dbReference type="ChEBI" id="CHEBI:59789"/>
    </ligand>
</feature>
<dbReference type="PRINTS" id="PR02008">
    <property type="entry name" value="RCMTFAMILY"/>
</dbReference>
<evidence type="ECO:0000313" key="10">
    <source>
        <dbReference type="EMBL" id="TDC48969.1"/>
    </source>
</evidence>
<evidence type="ECO:0000313" key="11">
    <source>
        <dbReference type="Proteomes" id="UP000295621"/>
    </source>
</evidence>
<dbReference type="Pfam" id="PF01029">
    <property type="entry name" value="NusB"/>
    <property type="match status" value="1"/>
</dbReference>
<organism evidence="10 11">
    <name type="scientific">Jiangella ureilytica</name>
    <dbReference type="NCBI Taxonomy" id="2530374"/>
    <lineage>
        <taxon>Bacteria</taxon>
        <taxon>Bacillati</taxon>
        <taxon>Actinomycetota</taxon>
        <taxon>Actinomycetes</taxon>
        <taxon>Jiangellales</taxon>
        <taxon>Jiangellaceae</taxon>
        <taxon>Jiangella</taxon>
    </lineage>
</organism>
<dbReference type="EMBL" id="SMKL01000048">
    <property type="protein sequence ID" value="TDC48969.1"/>
    <property type="molecule type" value="Genomic_DNA"/>
</dbReference>
<dbReference type="OrthoDB" id="9810297at2"/>
<dbReference type="PROSITE" id="PS01153">
    <property type="entry name" value="NOL1_NOP2_SUN"/>
    <property type="match status" value="1"/>
</dbReference>
<evidence type="ECO:0000256" key="4">
    <source>
        <dbReference type="ARBA" id="ARBA00022691"/>
    </source>
</evidence>
<dbReference type="SUPFAM" id="SSF48013">
    <property type="entry name" value="NusB-like"/>
    <property type="match status" value="1"/>
</dbReference>
<comment type="similarity">
    <text evidence="1 7">Belongs to the class I-like SAM-binding methyltransferase superfamily. RsmB/NOP family.</text>
</comment>
<dbReference type="InterPro" id="IPR018314">
    <property type="entry name" value="RsmB/NOL1/NOP2-like_CS"/>
</dbReference>
<dbReference type="PANTHER" id="PTHR22807">
    <property type="entry name" value="NOP2 YEAST -RELATED NOL1/NOP2/FMU SUN DOMAIN-CONTAINING"/>
    <property type="match status" value="1"/>
</dbReference>
<sequence length="474" mass="50886">MGPRPPAGAGGAARHVRHEKGRQGDPAREAAFEVLRAVAADDAYANLAMPAALRRHELRGRDAGLATELGYGALRGQGTYDEIIAACVTRPLEDLDPPLLDALRLGSHQLLATRVPAHAAVSTSVDLVRRHVNEGAARLANAVLRRVGERDLDGWVGELAPSREKDLVGHLAFRHAHPAWIVRALRDALNTGPDGDDAELEAALRADNEPAEVTLAVRPGRATVDELVEAGARPTRWSPYGAVLESGSPARLAAVRDGRAGVQDEGSQLVALALATAPVEPPDERWLDLCAGPGGKAALLAGLLTQRGGRLLAVEQHEHRARLVAQALAGDLGEHEVLVADGTRPDWPEADFDRVLLDAPCTGLGALRRRPEARWRRRPADVAGLRRLQTDLLRSALWSVRPGGLVAYITCSPHLAETVTVVDDALQGRDDVERVDARPYLPGVPDLGDGPDVQLWPHRHGTDAMYLALLRRTE</sequence>
<dbReference type="PANTHER" id="PTHR22807:SF53">
    <property type="entry name" value="RIBOSOMAL RNA SMALL SUBUNIT METHYLTRANSFERASE B-RELATED"/>
    <property type="match status" value="1"/>
</dbReference>
<dbReference type="InterPro" id="IPR006027">
    <property type="entry name" value="NusB_RsmB_TIM44"/>
</dbReference>
<feature type="binding site" evidence="7">
    <location>
        <position position="341"/>
    </location>
    <ligand>
        <name>S-adenosyl-L-methionine</name>
        <dbReference type="ChEBI" id="CHEBI:59789"/>
    </ligand>
</feature>
<comment type="function">
    <text evidence="6">May act as RNA methyltransferase.</text>
</comment>
<feature type="domain" description="SAM-dependent MTase RsmB/NOP-type" evidence="9">
    <location>
        <begin position="189"/>
        <end position="473"/>
    </location>
</feature>
<dbReference type="Proteomes" id="UP000295621">
    <property type="component" value="Unassembled WGS sequence"/>
</dbReference>
<dbReference type="SUPFAM" id="SSF53335">
    <property type="entry name" value="S-adenosyl-L-methionine-dependent methyltransferases"/>
    <property type="match status" value="1"/>
</dbReference>
<evidence type="ECO:0000259" key="9">
    <source>
        <dbReference type="PROSITE" id="PS51686"/>
    </source>
</evidence>
<keyword evidence="2 7" id="KW-0489">Methyltransferase</keyword>
<dbReference type="GO" id="GO:0003723">
    <property type="term" value="F:RNA binding"/>
    <property type="evidence" value="ECO:0007669"/>
    <property type="project" value="UniProtKB-UniRule"/>
</dbReference>
<feature type="binding site" evidence="7">
    <location>
        <position position="315"/>
    </location>
    <ligand>
        <name>S-adenosyl-L-methionine</name>
        <dbReference type="ChEBI" id="CHEBI:59789"/>
    </ligand>
</feature>
<evidence type="ECO:0000256" key="1">
    <source>
        <dbReference type="ARBA" id="ARBA00007494"/>
    </source>
</evidence>
<gene>
    <name evidence="10" type="ORF">E1212_19725</name>
</gene>
<keyword evidence="5 7" id="KW-0694">RNA-binding</keyword>
<evidence type="ECO:0000256" key="6">
    <source>
        <dbReference type="ARBA" id="ARBA00059465"/>
    </source>
</evidence>
<dbReference type="InterPro" id="IPR001678">
    <property type="entry name" value="MeTrfase_RsmB-F_NOP2_dom"/>
</dbReference>
<accession>A0A4R4RJ60</accession>